<dbReference type="Proteomes" id="UP000767446">
    <property type="component" value="Unassembled WGS sequence"/>
</dbReference>
<organism evidence="3 4">
    <name type="scientific">Gomphosphaeria aponina SAG 52.96 = DSM 107014</name>
    <dbReference type="NCBI Taxonomy" id="1521640"/>
    <lineage>
        <taxon>Bacteria</taxon>
        <taxon>Bacillati</taxon>
        <taxon>Cyanobacteriota</taxon>
        <taxon>Cyanophyceae</taxon>
        <taxon>Oscillatoriophycideae</taxon>
        <taxon>Chroococcales</taxon>
        <taxon>Gomphosphaeriaceae</taxon>
        <taxon>Gomphosphaeria</taxon>
    </lineage>
</organism>
<evidence type="ECO:0000313" key="3">
    <source>
        <dbReference type="EMBL" id="MBR8827363.1"/>
    </source>
</evidence>
<dbReference type="NCBIfam" id="TIGR03317">
    <property type="entry name" value="ygfZ_signature"/>
    <property type="match status" value="1"/>
</dbReference>
<protein>
    <submittedName>
        <fullName evidence="3">Folate-binding protein YgfZ</fullName>
    </submittedName>
</protein>
<dbReference type="AlphaFoldDB" id="A0A941GXA5"/>
<dbReference type="InterPro" id="IPR006222">
    <property type="entry name" value="GCVT_N"/>
</dbReference>
<dbReference type="SUPFAM" id="SSF103025">
    <property type="entry name" value="Folate-binding domain"/>
    <property type="match status" value="1"/>
</dbReference>
<dbReference type="EMBL" id="JADQBC010000028">
    <property type="protein sequence ID" value="MBR8827363.1"/>
    <property type="molecule type" value="Genomic_DNA"/>
</dbReference>
<dbReference type="InterPro" id="IPR027266">
    <property type="entry name" value="TrmE/GcvT-like"/>
</dbReference>
<dbReference type="PANTHER" id="PTHR43757:SF14">
    <property type="entry name" value="GLYCINE CLEAVAGE T-PROTEIN FAMILY"/>
    <property type="match status" value="1"/>
</dbReference>
<dbReference type="InterPro" id="IPR028896">
    <property type="entry name" value="GcvT/YgfZ/DmdA"/>
</dbReference>
<feature type="domain" description="GCVT N-terminal" evidence="2">
    <location>
        <begin position="33"/>
        <end position="252"/>
    </location>
</feature>
<evidence type="ECO:0000313" key="4">
    <source>
        <dbReference type="Proteomes" id="UP000767446"/>
    </source>
</evidence>
<dbReference type="PANTHER" id="PTHR43757">
    <property type="entry name" value="AMINOMETHYLTRANSFERASE"/>
    <property type="match status" value="1"/>
</dbReference>
<dbReference type="PIRSF" id="PIRSF006487">
    <property type="entry name" value="GcvT"/>
    <property type="match status" value="1"/>
</dbReference>
<sequence>MSEKLRDIQLQAGAIFAGESNIPTSFGNEGEGYAAARAGVAVNHSASNILKIRGADRLRFLHNQTTNDFKGLQPGQGCETVFVTSTARTIDLVKAYVTEDSVLLLVSPQRGQQLLELMERYIFPMDKVELEDISAANVVFSLIGPKSDRLLEKVGVTAMRGEGNHTLVKIKDMPVRIGVGNGLGMAGYNVIVSKAQSGAIWQEITQAGGIPIGVSLLEKLRIQQGRPAPDYELTEDYNPLEAGLWQTISFNKGCYIGQETIARLNTYKGVKQRLWGVKLSSAVEVGSTVTVDGSKVGILTSYTETETEKLGLAYIKTKAGGAGLKVEIGEASGELVNVPFLSHEYYQP</sequence>
<keyword evidence="1" id="KW-0809">Transit peptide</keyword>
<accession>A0A941GXA5</accession>
<name>A0A941GXA5_9CHRO</name>
<evidence type="ECO:0000259" key="2">
    <source>
        <dbReference type="Pfam" id="PF01571"/>
    </source>
</evidence>
<gene>
    <name evidence="3" type="ORF">DSM107014_05565</name>
</gene>
<dbReference type="Pfam" id="PF01571">
    <property type="entry name" value="GCV_T"/>
    <property type="match status" value="1"/>
</dbReference>
<reference evidence="3" key="1">
    <citation type="submission" date="2021-02" db="EMBL/GenBank/DDBJ databases">
        <title>Metagenome analyses of Stigonema ocellatum DSM 106950, Chlorogloea purpurea SAG 13.99 and Gomphosphaeria aponina DSM 107014.</title>
        <authorList>
            <person name="Marter P."/>
            <person name="Huang S."/>
        </authorList>
    </citation>
    <scope>NUCLEOTIDE SEQUENCE</scope>
    <source>
        <strain evidence="3">JP213</strain>
    </source>
</reference>
<proteinExistence type="predicted"/>
<evidence type="ECO:0000256" key="1">
    <source>
        <dbReference type="ARBA" id="ARBA00022946"/>
    </source>
</evidence>
<dbReference type="Gene3D" id="3.30.1360.120">
    <property type="entry name" value="Probable tRNA modification gtpase trme, domain 1"/>
    <property type="match status" value="1"/>
</dbReference>
<dbReference type="InterPro" id="IPR017703">
    <property type="entry name" value="YgfZ/GCV_T_CS"/>
</dbReference>
<comment type="caution">
    <text evidence="3">The sequence shown here is derived from an EMBL/GenBank/DDBJ whole genome shotgun (WGS) entry which is preliminary data.</text>
</comment>